<dbReference type="GO" id="GO:0006751">
    <property type="term" value="P:glutathione catabolic process"/>
    <property type="evidence" value="ECO:0007669"/>
    <property type="project" value="InterPro"/>
</dbReference>
<keyword evidence="1" id="KW-1202">Platelet aggregation activating toxin</keyword>
<dbReference type="PANTHER" id="PTHR11686:SF9">
    <property type="entry name" value="RE13973P"/>
    <property type="match status" value="1"/>
</dbReference>
<keyword evidence="5" id="KW-0378">Hydrolase</keyword>
<feature type="binding site" evidence="3">
    <location>
        <position position="447"/>
    </location>
    <ligand>
        <name>L-glutamate</name>
        <dbReference type="ChEBI" id="CHEBI:29985"/>
    </ligand>
</feature>
<feature type="signal peptide" evidence="4">
    <location>
        <begin position="1"/>
        <end position="27"/>
    </location>
</feature>
<dbReference type="Gene3D" id="1.10.246.130">
    <property type="match status" value="1"/>
</dbReference>
<proteinExistence type="predicted"/>
<dbReference type="Pfam" id="PF01019">
    <property type="entry name" value="G_glu_transpept"/>
    <property type="match status" value="1"/>
</dbReference>
<sequence>MTQWNVGKWPALAVGLLLTALAHNTHSTVPDSCDNESFSCNAPEINKSTNISTSVLGNYSTWATSMDAEPCANVSRNIYAKGGKTVDAAIATLLCMGVVLPHSMGIGGGFIATVYSKNKSKVEVLMARETAPGCAHRDMFVNQSALVRMWGGMAVAVPGELRGYEELHKHLNGSLKWENLFEDAIRLARQGFRIGKHLAAAIKMGKKMTSALANQTKKAFMNASGELLVEGDLLIQEDLADTLKKISEEGASYFYNGSLAKEIVAKVQNTGGIMTEEDLKNYTVKWVEPVNVSLEDGRTLYSAPPPGSGPVLGFILGIMNKFLNQTKCLEDTVTTLHRFAESCKFGYAKRALLGDPDFVNCTEVVRDMTSPQSFLNAKNKINDSCTYHDPGYYGFVNETILQDTGTSHAVFWGTDGVVISLSSTINGYFGSLVRTDSGVLLNNEMDDFSTPGKANMYSVEASQANYIAPGKRPMSSMAPLILLNDKGEVVLAIGGTGGSKITSGVAMVTMRTLWQAYNIKEAIDQPRIHHQLIPDNLMAEWFFPEDYQNDLKDRGHNVTVVQRYNRFNVIMGVHKKCGRLYANADFRKGGAVDGD</sequence>
<evidence type="ECO:0000256" key="1">
    <source>
        <dbReference type="ARBA" id="ARBA00084097"/>
    </source>
</evidence>
<dbReference type="InterPro" id="IPR029055">
    <property type="entry name" value="Ntn_hydrolases_N"/>
</dbReference>
<dbReference type="Gene3D" id="3.60.20.40">
    <property type="match status" value="1"/>
</dbReference>
<dbReference type="FunFam" id="3.60.20.40:FF:000001">
    <property type="entry name" value="Gamma-glutamyltranspeptidase 1"/>
    <property type="match status" value="1"/>
</dbReference>
<accession>A0A131Z1T5</accession>
<reference evidence="5" key="1">
    <citation type="journal article" date="2016" name="Ticks Tick Borne Dis.">
        <title>De novo assembly and annotation of the salivary gland transcriptome of Rhipicephalus appendiculatus male and female ticks during blood feeding.</title>
        <authorList>
            <person name="de Castro M.H."/>
            <person name="de Klerk D."/>
            <person name="Pienaar R."/>
            <person name="Latif A.A."/>
            <person name="Rees D.J."/>
            <person name="Mans B.J."/>
        </authorList>
    </citation>
    <scope>NUCLEOTIDE SEQUENCE</scope>
    <source>
        <tissue evidence="5">Salivary glands</tissue>
    </source>
</reference>
<evidence type="ECO:0000256" key="4">
    <source>
        <dbReference type="SAM" id="SignalP"/>
    </source>
</evidence>
<dbReference type="AlphaFoldDB" id="A0A131Z1T5"/>
<evidence type="ECO:0000256" key="2">
    <source>
        <dbReference type="PIRSR" id="PIRSR600101-1"/>
    </source>
</evidence>
<feature type="binding site" evidence="3">
    <location>
        <position position="128"/>
    </location>
    <ligand>
        <name>L-glutamate</name>
        <dbReference type="ChEBI" id="CHEBI:29985"/>
    </ligand>
</feature>
<feature type="binding site" evidence="3">
    <location>
        <position position="498"/>
    </location>
    <ligand>
        <name>L-glutamate</name>
        <dbReference type="ChEBI" id="CHEBI:29985"/>
    </ligand>
</feature>
<keyword evidence="1" id="KW-0800">Toxin</keyword>
<evidence type="ECO:0000256" key="3">
    <source>
        <dbReference type="PIRSR" id="PIRSR600101-2"/>
    </source>
</evidence>
<organism evidence="5">
    <name type="scientific">Rhipicephalus appendiculatus</name>
    <name type="common">Brown ear tick</name>
    <dbReference type="NCBI Taxonomy" id="34631"/>
    <lineage>
        <taxon>Eukaryota</taxon>
        <taxon>Metazoa</taxon>
        <taxon>Ecdysozoa</taxon>
        <taxon>Arthropoda</taxon>
        <taxon>Chelicerata</taxon>
        <taxon>Arachnida</taxon>
        <taxon>Acari</taxon>
        <taxon>Parasitiformes</taxon>
        <taxon>Ixodida</taxon>
        <taxon>Ixodoidea</taxon>
        <taxon>Ixodidae</taxon>
        <taxon>Rhipicephalinae</taxon>
        <taxon>Rhipicephalus</taxon>
        <taxon>Rhipicephalus</taxon>
    </lineage>
</organism>
<dbReference type="InterPro" id="IPR000101">
    <property type="entry name" value="GGT_peptidase"/>
</dbReference>
<dbReference type="NCBIfam" id="TIGR00066">
    <property type="entry name" value="g_glut_trans"/>
    <property type="match status" value="1"/>
</dbReference>
<dbReference type="InterPro" id="IPR043138">
    <property type="entry name" value="GGT_lsub"/>
</dbReference>
<dbReference type="PRINTS" id="PR01210">
    <property type="entry name" value="GGTRANSPTASE"/>
</dbReference>
<feature type="binding site" evidence="3">
    <location>
        <begin position="475"/>
        <end position="476"/>
    </location>
    <ligand>
        <name>L-glutamate</name>
        <dbReference type="ChEBI" id="CHEBI:29985"/>
    </ligand>
</feature>
<feature type="chain" id="PRO_5007286463" evidence="4">
    <location>
        <begin position="28"/>
        <end position="595"/>
    </location>
</feature>
<keyword evidence="1" id="KW-1199">Hemostasis impairing toxin</keyword>
<dbReference type="GO" id="GO:0005886">
    <property type="term" value="C:plasma membrane"/>
    <property type="evidence" value="ECO:0007669"/>
    <property type="project" value="TreeGrafter"/>
</dbReference>
<dbReference type="InterPro" id="IPR043137">
    <property type="entry name" value="GGT_ssub_C"/>
</dbReference>
<feature type="binding site" evidence="3">
    <location>
        <begin position="424"/>
        <end position="426"/>
    </location>
    <ligand>
        <name>L-glutamate</name>
        <dbReference type="ChEBI" id="CHEBI:29985"/>
    </ligand>
</feature>
<feature type="active site" description="Nucleophile" evidence="2">
    <location>
        <position position="406"/>
    </location>
</feature>
<dbReference type="GO" id="GO:0036374">
    <property type="term" value="F:glutathione hydrolase activity"/>
    <property type="evidence" value="ECO:0007669"/>
    <property type="project" value="InterPro"/>
</dbReference>
<dbReference type="EMBL" id="GEDV01003174">
    <property type="protein sequence ID" value="JAP85383.1"/>
    <property type="molecule type" value="Transcribed_RNA"/>
</dbReference>
<name>A0A131Z1T5_RHIAP</name>
<protein>
    <submittedName>
        <fullName evidence="5">Gamma-glutamyltranspeptidase / glutathione hydrolase / leukotriene-C4 hydrolase</fullName>
    </submittedName>
</protein>
<evidence type="ECO:0000313" key="5">
    <source>
        <dbReference type="EMBL" id="JAP85383.1"/>
    </source>
</evidence>
<dbReference type="FunFam" id="1.10.246.130:FF:000001">
    <property type="entry name" value="Gamma-glutamyltransferase 5 isoform 1"/>
    <property type="match status" value="1"/>
</dbReference>
<keyword evidence="4" id="KW-0732">Signal</keyword>
<dbReference type="SUPFAM" id="SSF56235">
    <property type="entry name" value="N-terminal nucleophile aminohydrolases (Ntn hydrolases)"/>
    <property type="match status" value="1"/>
</dbReference>
<dbReference type="PANTHER" id="PTHR11686">
    <property type="entry name" value="GAMMA GLUTAMYL TRANSPEPTIDASE"/>
    <property type="match status" value="1"/>
</dbReference>